<reference evidence="4 5" key="1">
    <citation type="submission" date="2015-07" db="EMBL/GenBank/DDBJ databases">
        <title>Genome sequence of Leptolinea tardivitalis DSM 16556.</title>
        <authorList>
            <person name="Hemp J."/>
            <person name="Ward L.M."/>
            <person name="Pace L.A."/>
            <person name="Fischer W.W."/>
        </authorList>
    </citation>
    <scope>NUCLEOTIDE SEQUENCE [LARGE SCALE GENOMIC DNA]</scope>
    <source>
        <strain evidence="4 5">YMTK-2</strain>
    </source>
</reference>
<dbReference type="Pfam" id="PF00364">
    <property type="entry name" value="Biotin_lipoyl"/>
    <property type="match status" value="1"/>
</dbReference>
<dbReference type="InterPro" id="IPR011053">
    <property type="entry name" value="Single_hybrid_motif"/>
</dbReference>
<dbReference type="RefSeq" id="WP_062422462.1">
    <property type="nucleotide sequence ID" value="NZ_BBYA01000010.1"/>
</dbReference>
<evidence type="ECO:0000256" key="1">
    <source>
        <dbReference type="ARBA" id="ARBA00023267"/>
    </source>
</evidence>
<dbReference type="Proteomes" id="UP000050430">
    <property type="component" value="Unassembled WGS sequence"/>
</dbReference>
<dbReference type="OrthoDB" id="3730619at2"/>
<protein>
    <recommendedName>
        <fullName evidence="3">Lipoyl-binding domain-containing protein</fullName>
    </recommendedName>
</protein>
<feature type="region of interest" description="Disordered" evidence="2">
    <location>
        <begin position="38"/>
        <end position="74"/>
    </location>
</feature>
<gene>
    <name evidence="4" type="ORF">ADM99_15715</name>
</gene>
<accession>A0A0P6WP67</accession>
<dbReference type="AlphaFoldDB" id="A0A0P6WP67"/>
<dbReference type="PANTHER" id="PTHR45266">
    <property type="entry name" value="OXALOACETATE DECARBOXYLASE ALPHA CHAIN"/>
    <property type="match status" value="1"/>
</dbReference>
<evidence type="ECO:0000313" key="4">
    <source>
        <dbReference type="EMBL" id="KPL70560.1"/>
    </source>
</evidence>
<dbReference type="PROSITE" id="PS50968">
    <property type="entry name" value="BIOTINYL_LIPOYL"/>
    <property type="match status" value="1"/>
</dbReference>
<dbReference type="EMBL" id="LGCK01000014">
    <property type="protein sequence ID" value="KPL70560.1"/>
    <property type="molecule type" value="Genomic_DNA"/>
</dbReference>
<dbReference type="InterPro" id="IPR050709">
    <property type="entry name" value="Biotin_Carboxyl_Carrier/Decarb"/>
</dbReference>
<dbReference type="SUPFAM" id="SSF51230">
    <property type="entry name" value="Single hybrid motif"/>
    <property type="match status" value="1"/>
</dbReference>
<dbReference type="PROSITE" id="PS00188">
    <property type="entry name" value="BIOTIN"/>
    <property type="match status" value="1"/>
</dbReference>
<feature type="domain" description="Lipoyl-binding" evidence="3">
    <location>
        <begin position="64"/>
        <end position="143"/>
    </location>
</feature>
<keyword evidence="1" id="KW-0092">Biotin</keyword>
<proteinExistence type="predicted"/>
<dbReference type="FunFam" id="2.40.50.100:FF:000003">
    <property type="entry name" value="Acetyl-CoA carboxylase biotin carboxyl carrier protein"/>
    <property type="match status" value="1"/>
</dbReference>
<dbReference type="STRING" id="229920.ADM99_15715"/>
<organism evidence="4 5">
    <name type="scientific">Leptolinea tardivitalis</name>
    <dbReference type="NCBI Taxonomy" id="229920"/>
    <lineage>
        <taxon>Bacteria</taxon>
        <taxon>Bacillati</taxon>
        <taxon>Chloroflexota</taxon>
        <taxon>Anaerolineae</taxon>
        <taxon>Anaerolineales</taxon>
        <taxon>Anaerolineaceae</taxon>
        <taxon>Leptolinea</taxon>
    </lineage>
</organism>
<name>A0A0P6WP67_9CHLR</name>
<keyword evidence="5" id="KW-1185">Reference proteome</keyword>
<dbReference type="InterPro" id="IPR000089">
    <property type="entry name" value="Biotin_lipoyl"/>
</dbReference>
<evidence type="ECO:0000259" key="3">
    <source>
        <dbReference type="PROSITE" id="PS50968"/>
    </source>
</evidence>
<dbReference type="PANTHER" id="PTHR45266:SF3">
    <property type="entry name" value="OXALOACETATE DECARBOXYLASE ALPHA CHAIN"/>
    <property type="match status" value="1"/>
</dbReference>
<dbReference type="Gene3D" id="2.40.50.100">
    <property type="match status" value="1"/>
</dbReference>
<comment type="caution">
    <text evidence="4">The sequence shown here is derived from an EMBL/GenBank/DDBJ whole genome shotgun (WGS) entry which is preliminary data.</text>
</comment>
<dbReference type="InterPro" id="IPR001882">
    <property type="entry name" value="Biotin_BS"/>
</dbReference>
<evidence type="ECO:0000313" key="5">
    <source>
        <dbReference type="Proteomes" id="UP000050430"/>
    </source>
</evidence>
<dbReference type="CDD" id="cd06850">
    <property type="entry name" value="biotinyl_domain"/>
    <property type="match status" value="1"/>
</dbReference>
<sequence length="144" mass="15660">MRYSIKIGEQTYSVELDNLEARPVVAMVNGEKIEVWPEEETPVALPEKPADQSSLRQSDNRPSEIPLGMPPASSRGVAAPIPGVIIEIKVAAGQSVNRGDELCVLEAMKMKNSIRAGRSGVIGHILVSTGDQVRHNQILMEFTD</sequence>
<evidence type="ECO:0000256" key="2">
    <source>
        <dbReference type="SAM" id="MobiDB-lite"/>
    </source>
</evidence>